<dbReference type="AlphaFoldDB" id="A0A927AV86"/>
<dbReference type="PANTHER" id="PTHR46825:SF11">
    <property type="entry name" value="PENICILLIN-BINDING PROTEIN 4"/>
    <property type="match status" value="1"/>
</dbReference>
<evidence type="ECO:0000256" key="3">
    <source>
        <dbReference type="SAM" id="SignalP"/>
    </source>
</evidence>
<evidence type="ECO:0000313" key="5">
    <source>
        <dbReference type="EMBL" id="MBD2705048.1"/>
    </source>
</evidence>
<dbReference type="InterPro" id="IPR012338">
    <property type="entry name" value="Beta-lactam/transpept-like"/>
</dbReference>
<reference evidence="5" key="1">
    <citation type="submission" date="2020-09" db="EMBL/GenBank/DDBJ databases">
        <authorList>
            <person name="Kim M.K."/>
        </authorList>
    </citation>
    <scope>NUCLEOTIDE SEQUENCE</scope>
    <source>
        <strain evidence="5">BT702</strain>
    </source>
</reference>
<feature type="signal peptide" evidence="3">
    <location>
        <begin position="1"/>
        <end position="17"/>
    </location>
</feature>
<evidence type="ECO:0000259" key="4">
    <source>
        <dbReference type="Pfam" id="PF00144"/>
    </source>
</evidence>
<gene>
    <name evidence="5" type="ORF">IC229_30760</name>
</gene>
<dbReference type="InterPro" id="IPR050491">
    <property type="entry name" value="AmpC-like"/>
</dbReference>
<protein>
    <submittedName>
        <fullName evidence="5">Beta-lactamase family protein</fullName>
    </submittedName>
</protein>
<dbReference type="PANTHER" id="PTHR46825">
    <property type="entry name" value="D-ALANYL-D-ALANINE-CARBOXYPEPTIDASE/ENDOPEPTIDASE AMPH"/>
    <property type="match status" value="1"/>
</dbReference>
<feature type="domain" description="Beta-lactamase-related" evidence="4">
    <location>
        <begin position="33"/>
        <end position="329"/>
    </location>
</feature>
<name>A0A927AV86_9BACT</name>
<keyword evidence="6" id="KW-1185">Reference proteome</keyword>
<comment type="caution">
    <text evidence="5">The sequence shown here is derived from an EMBL/GenBank/DDBJ whole genome shotgun (WGS) entry which is preliminary data.</text>
</comment>
<dbReference type="EMBL" id="JACWZY010000043">
    <property type="protein sequence ID" value="MBD2705048.1"/>
    <property type="molecule type" value="Genomic_DNA"/>
</dbReference>
<evidence type="ECO:0000256" key="1">
    <source>
        <dbReference type="ARBA" id="ARBA00004370"/>
    </source>
</evidence>
<dbReference type="Gene3D" id="3.40.710.10">
    <property type="entry name" value="DD-peptidase/beta-lactamase superfamily"/>
    <property type="match status" value="2"/>
</dbReference>
<dbReference type="Pfam" id="PF00144">
    <property type="entry name" value="Beta-lactamase"/>
    <property type="match status" value="1"/>
</dbReference>
<comment type="subcellular location">
    <subcellularLocation>
        <location evidence="1">Membrane</location>
    </subcellularLocation>
</comment>
<dbReference type="RefSeq" id="WP_190892125.1">
    <property type="nucleotide sequence ID" value="NZ_JACWZY010000043.1"/>
</dbReference>
<evidence type="ECO:0000313" key="6">
    <source>
        <dbReference type="Proteomes" id="UP000598820"/>
    </source>
</evidence>
<evidence type="ECO:0000256" key="2">
    <source>
        <dbReference type="ARBA" id="ARBA00023136"/>
    </source>
</evidence>
<proteinExistence type="predicted"/>
<dbReference type="GO" id="GO:0016020">
    <property type="term" value="C:membrane"/>
    <property type="evidence" value="ECO:0007669"/>
    <property type="project" value="UniProtKB-SubCell"/>
</dbReference>
<keyword evidence="3" id="KW-0732">Signal</keyword>
<feature type="chain" id="PRO_5037642965" evidence="3">
    <location>
        <begin position="18"/>
        <end position="372"/>
    </location>
</feature>
<dbReference type="Proteomes" id="UP000598820">
    <property type="component" value="Unassembled WGS sequence"/>
</dbReference>
<sequence>MKALFFLLVVPALWCQAQSTKATAEAADTSGFAARLEALRQHYQIPSLSIGIVQGKKLIWYRGLGYADIEQKIVPTEHTIYHLASVTKTFGSIILMQLVEAGKINLDDPVTKYGINLGARWGDDDRIKLKHLLTHTAQGNSFNGFKPGYSFGYNGDYYGRLIKPIEQEAGRSFGQLMVEQIIRPLGLTHTAPNPADMVNFSLTGYDRTAYDQLIAKPYDLVKGRVVPATYPSYFGPSAGLLSCVSDLAIYSIAIDEGRLLSAATWEQIFTSFRSPKGKPMPYGLGWFVQSYKGIKLLWHTGWWTGNSSLLIKIPEKDLTFIILANSQDLSRPFYAKYDIFRTNPRLQKDLRASAFARAFLDQFVFHSIPLSY</sequence>
<accession>A0A927AV86</accession>
<organism evidence="5 6">
    <name type="scientific">Spirosoma profusum</name>
    <dbReference type="NCBI Taxonomy" id="2771354"/>
    <lineage>
        <taxon>Bacteria</taxon>
        <taxon>Pseudomonadati</taxon>
        <taxon>Bacteroidota</taxon>
        <taxon>Cytophagia</taxon>
        <taxon>Cytophagales</taxon>
        <taxon>Cytophagaceae</taxon>
        <taxon>Spirosoma</taxon>
    </lineage>
</organism>
<dbReference type="SUPFAM" id="SSF56601">
    <property type="entry name" value="beta-lactamase/transpeptidase-like"/>
    <property type="match status" value="1"/>
</dbReference>
<keyword evidence="2" id="KW-0472">Membrane</keyword>
<dbReference type="InterPro" id="IPR001466">
    <property type="entry name" value="Beta-lactam-related"/>
</dbReference>